<organism evidence="3 4">
    <name type="scientific">Marinobacter nitratireducens</name>
    <dbReference type="NCBI Taxonomy" id="1137280"/>
    <lineage>
        <taxon>Bacteria</taxon>
        <taxon>Pseudomonadati</taxon>
        <taxon>Pseudomonadota</taxon>
        <taxon>Gammaproteobacteria</taxon>
        <taxon>Pseudomonadales</taxon>
        <taxon>Marinobacteraceae</taxon>
        <taxon>Marinobacter</taxon>
    </lineage>
</organism>
<keyword evidence="2" id="KW-0812">Transmembrane</keyword>
<dbReference type="Proteomes" id="UP000035057">
    <property type="component" value="Unassembled WGS sequence"/>
</dbReference>
<evidence type="ECO:0008006" key="5">
    <source>
        <dbReference type="Google" id="ProtNLM"/>
    </source>
</evidence>
<dbReference type="OrthoDB" id="9151209at2"/>
<protein>
    <recommendedName>
        <fullName evidence="5">MSHA biogenesis protein MshJ</fullName>
    </recommendedName>
</protein>
<keyword evidence="4" id="KW-1185">Reference proteome</keyword>
<dbReference type="STRING" id="1137280.D777_00313"/>
<keyword evidence="2" id="KW-0472">Membrane</keyword>
<accession>A0A072MYL9</accession>
<evidence type="ECO:0000313" key="3">
    <source>
        <dbReference type="EMBL" id="KEF29808.1"/>
    </source>
</evidence>
<sequence>MSGNRWRETLGRVGGSFNERPIRERVLITVTALVFIVFVGWELAVSPRLVMEERLQAREAALENSRDGLLAQQDALDALLDSDPSKELRNRLEQRQARLDRLDDQIAELTGRLIPPKAMVSLLKVMLEEQQSLRLISLELKQPTPIYVPEPGPKAGGEEAVPSDPPPLLYAHDAELIVQGGYLEVFRYLQHLESVDKRLGWEVFDYRTGEWPQGEAVIRVRTYSLEPMWLGV</sequence>
<dbReference type="EMBL" id="ANIE01000010">
    <property type="protein sequence ID" value="KEF29808.1"/>
    <property type="molecule type" value="Genomic_DNA"/>
</dbReference>
<comment type="caution">
    <text evidence="3">The sequence shown here is derived from an EMBL/GenBank/DDBJ whole genome shotgun (WGS) entry which is preliminary data.</text>
</comment>
<dbReference type="RefSeq" id="WP_036134887.1">
    <property type="nucleotide sequence ID" value="NZ_ANIE01000010.1"/>
</dbReference>
<keyword evidence="1" id="KW-0175">Coiled coil</keyword>
<keyword evidence="2" id="KW-1133">Transmembrane helix</keyword>
<evidence type="ECO:0000313" key="4">
    <source>
        <dbReference type="Proteomes" id="UP000035057"/>
    </source>
</evidence>
<evidence type="ECO:0000256" key="2">
    <source>
        <dbReference type="SAM" id="Phobius"/>
    </source>
</evidence>
<evidence type="ECO:0000256" key="1">
    <source>
        <dbReference type="SAM" id="Coils"/>
    </source>
</evidence>
<reference evidence="3 4" key="1">
    <citation type="submission" date="2012-12" db="EMBL/GenBank/DDBJ databases">
        <title>Genome assembly of Marinobacter sp. AK21.</title>
        <authorList>
            <person name="Khatri I."/>
            <person name="Kumar R."/>
            <person name="Vaidya B."/>
            <person name="Subramanian S."/>
            <person name="Pinnaka A."/>
        </authorList>
    </citation>
    <scope>NUCLEOTIDE SEQUENCE [LARGE SCALE GENOMIC DNA]</scope>
    <source>
        <strain evidence="3 4">AK21</strain>
    </source>
</reference>
<feature type="coiled-coil region" evidence="1">
    <location>
        <begin position="85"/>
        <end position="112"/>
    </location>
</feature>
<feature type="transmembrane region" description="Helical" evidence="2">
    <location>
        <begin position="26"/>
        <end position="45"/>
    </location>
</feature>
<dbReference type="PATRIC" id="fig|1137280.3.peg.3462"/>
<gene>
    <name evidence="3" type="ORF">D777_00313</name>
</gene>
<name>A0A072MYL9_9GAMM</name>
<dbReference type="AlphaFoldDB" id="A0A072MYL9"/>
<proteinExistence type="predicted"/>